<evidence type="ECO:0000256" key="8">
    <source>
        <dbReference type="RuleBase" id="RU003682"/>
    </source>
</evidence>
<comment type="caution">
    <text evidence="10">The sequence shown here is derived from an EMBL/GenBank/DDBJ whole genome shotgun (WGS) entry which is preliminary data.</text>
</comment>
<dbReference type="Pfam" id="PF05721">
    <property type="entry name" value="PhyH"/>
    <property type="match status" value="1"/>
</dbReference>
<evidence type="ECO:0000256" key="5">
    <source>
        <dbReference type="ARBA" id="ARBA00022964"/>
    </source>
</evidence>
<proteinExistence type="inferred from homology"/>
<comment type="subunit">
    <text evidence="3">Homodimer.</text>
</comment>
<evidence type="ECO:0000256" key="6">
    <source>
        <dbReference type="ARBA" id="ARBA00023002"/>
    </source>
</evidence>
<gene>
    <name evidence="10" type="ORF">CLO192961_LOCUS132738</name>
</gene>
<dbReference type="PANTHER" id="PTHR20883:SF45">
    <property type="entry name" value="PHYTANOYL-COA DIOXYGENASE FAMILY PROTEIN"/>
    <property type="match status" value="1"/>
</dbReference>
<dbReference type="EMBL" id="CABFNS010000715">
    <property type="protein sequence ID" value="VUC24183.1"/>
    <property type="molecule type" value="Genomic_DNA"/>
</dbReference>
<keyword evidence="6 8" id="KW-0560">Oxidoreductase</keyword>
<keyword evidence="4 8" id="KW-0479">Metal-binding</keyword>
<dbReference type="InterPro" id="IPR008775">
    <property type="entry name" value="Phytyl_CoA_dOase-like"/>
</dbReference>
<evidence type="ECO:0000313" key="11">
    <source>
        <dbReference type="Proteomes" id="UP000766486"/>
    </source>
</evidence>
<keyword evidence="5" id="KW-0223">Dioxygenase</keyword>
<comment type="cofactor">
    <cofactor evidence="1">
        <name>Fe cation</name>
        <dbReference type="ChEBI" id="CHEBI:24875"/>
    </cofactor>
</comment>
<reference evidence="10 11" key="1">
    <citation type="submission" date="2019-06" db="EMBL/GenBank/DDBJ databases">
        <authorList>
            <person name="Broberg M."/>
        </authorList>
    </citation>
    <scope>NUCLEOTIDE SEQUENCE [LARGE SCALE GENOMIC DNA]</scope>
</reference>
<name>A0ABY6U0D7_BIOOC</name>
<evidence type="ECO:0000256" key="3">
    <source>
        <dbReference type="ARBA" id="ARBA00011738"/>
    </source>
</evidence>
<dbReference type="PANTHER" id="PTHR20883">
    <property type="entry name" value="PHYTANOYL-COA DIOXYGENASE DOMAIN CONTAINING 1"/>
    <property type="match status" value="1"/>
</dbReference>
<evidence type="ECO:0000256" key="1">
    <source>
        <dbReference type="ARBA" id="ARBA00001962"/>
    </source>
</evidence>
<dbReference type="PROSITE" id="PS51471">
    <property type="entry name" value="FE2OG_OXY"/>
    <property type="match status" value="1"/>
</dbReference>
<keyword evidence="11" id="KW-1185">Reference proteome</keyword>
<dbReference type="Gene3D" id="2.60.120.620">
    <property type="entry name" value="q2cbj1_9rhob like domain"/>
    <property type="match status" value="1"/>
</dbReference>
<feature type="domain" description="Fe2OG dioxygenase" evidence="9">
    <location>
        <begin position="117"/>
        <end position="255"/>
    </location>
</feature>
<comment type="similarity">
    <text evidence="2">Belongs to the PhyH family.</text>
</comment>
<sequence>MSMTITKEEYVPTLQTLSLIGESQFKVEVFTRDDNVEDMINALKYNGGIRVKSFLTADEIKEVNASVRPALEKASYARPDDPTKRLARLPEHSPEITRRILQDEIYTAIMDRFLSVKFESWLEDKHVVVEEKPIVAMSSIFEVGPGMHVQDLHRDDSIWYNEMPPIKPEDYKFGRDVSISFFIAGSKTTEANGATRFIPGSHLTHHNTPPETHKAVTAELEAGDAFFMLSSCYHGAGQNSTKDEKRLVYALFSQKPHLRQEENYALFMGHDLIRSFPLDVQRRLGFDVALPNLGWVDHASPLESVLKQKGADKRQIAGYNPVDGVADERALTSHELAGESQ</sequence>
<keyword evidence="7 8" id="KW-0408">Iron</keyword>
<dbReference type="SUPFAM" id="SSF51197">
    <property type="entry name" value="Clavaminate synthase-like"/>
    <property type="match status" value="1"/>
</dbReference>
<evidence type="ECO:0000259" key="9">
    <source>
        <dbReference type="PROSITE" id="PS51471"/>
    </source>
</evidence>
<evidence type="ECO:0000256" key="4">
    <source>
        <dbReference type="ARBA" id="ARBA00022723"/>
    </source>
</evidence>
<evidence type="ECO:0000313" key="10">
    <source>
        <dbReference type="EMBL" id="VUC24183.1"/>
    </source>
</evidence>
<dbReference type="Proteomes" id="UP000766486">
    <property type="component" value="Unassembled WGS sequence"/>
</dbReference>
<comment type="similarity">
    <text evidence="8">Belongs to the iron/ascorbate-dependent oxidoreductase family.</text>
</comment>
<evidence type="ECO:0000256" key="2">
    <source>
        <dbReference type="ARBA" id="ARBA00005830"/>
    </source>
</evidence>
<protein>
    <recommendedName>
        <fullName evidence="9">Fe2OG dioxygenase domain-containing protein</fullName>
    </recommendedName>
</protein>
<accession>A0ABY6U0D7</accession>
<evidence type="ECO:0000256" key="7">
    <source>
        <dbReference type="ARBA" id="ARBA00023004"/>
    </source>
</evidence>
<dbReference type="InterPro" id="IPR005123">
    <property type="entry name" value="Oxoglu/Fe-dep_dioxygenase_dom"/>
</dbReference>
<organism evidence="10 11">
    <name type="scientific">Bionectria ochroleuca</name>
    <name type="common">Gliocladium roseum</name>
    <dbReference type="NCBI Taxonomy" id="29856"/>
    <lineage>
        <taxon>Eukaryota</taxon>
        <taxon>Fungi</taxon>
        <taxon>Dikarya</taxon>
        <taxon>Ascomycota</taxon>
        <taxon>Pezizomycotina</taxon>
        <taxon>Sordariomycetes</taxon>
        <taxon>Hypocreomycetidae</taxon>
        <taxon>Hypocreales</taxon>
        <taxon>Bionectriaceae</taxon>
        <taxon>Clonostachys</taxon>
    </lineage>
</organism>